<name>A0A5E4M8H0_9HEMI</name>
<dbReference type="InterPro" id="IPR000238">
    <property type="entry name" value="RbfA"/>
</dbReference>
<evidence type="ECO:0000313" key="1">
    <source>
        <dbReference type="EMBL" id="VVC28485.1"/>
    </source>
</evidence>
<dbReference type="PANTHER" id="PTHR14725:SF0">
    <property type="entry name" value="RIBOSOME-BINDING FACTOR A, MITOCHONDRIAL-RELATED"/>
    <property type="match status" value="1"/>
</dbReference>
<accession>A0A5E4M8H0</accession>
<sequence>MFHKSHSASCFLFRNVCCSQTIPKCNSSSQAGKMMNKVMGLNQKSKKVWYKSSVGANLTFEELMKQTTKNNAGRQSTKRVNVLNKLLMQNITDLMATGENFDKLVGYGLEVSKVCISGDYRSVKVFWMAKMSEDDSKLDDILQNISGPLRHELSRLRIMGEVPKIQFVKDKTYANIAAVDRLLNKADFGEDFIPTCPNLLKNHPTIFTKIDPEIKEKIYELENKENLEDDGSDEELEIFPEMKVDVMGLNHSAIMARLNAAIQKSKAIHRQSNVVQNTLKNNLSESTEKPQYLSFTDFIKKQKIQEVKALGRRRSRSVEKEMYDQDITLDYNEEEDSNIDEYPLKI</sequence>
<proteinExistence type="predicted"/>
<dbReference type="Gene3D" id="3.30.300.20">
    <property type="match status" value="1"/>
</dbReference>
<evidence type="ECO:0000313" key="2">
    <source>
        <dbReference type="Proteomes" id="UP000325440"/>
    </source>
</evidence>
<dbReference type="InterPro" id="IPR023799">
    <property type="entry name" value="RbfA_dom_sf"/>
</dbReference>
<dbReference type="PANTHER" id="PTHR14725">
    <property type="entry name" value="RIBOSOME-BINDING FACTOR A, MITOCHONDRIAL-RELATED"/>
    <property type="match status" value="1"/>
</dbReference>
<organism evidence="1 2">
    <name type="scientific">Cinara cedri</name>
    <dbReference type="NCBI Taxonomy" id="506608"/>
    <lineage>
        <taxon>Eukaryota</taxon>
        <taxon>Metazoa</taxon>
        <taxon>Ecdysozoa</taxon>
        <taxon>Arthropoda</taxon>
        <taxon>Hexapoda</taxon>
        <taxon>Insecta</taxon>
        <taxon>Pterygota</taxon>
        <taxon>Neoptera</taxon>
        <taxon>Paraneoptera</taxon>
        <taxon>Hemiptera</taxon>
        <taxon>Sternorrhyncha</taxon>
        <taxon>Aphidomorpha</taxon>
        <taxon>Aphidoidea</taxon>
        <taxon>Aphididae</taxon>
        <taxon>Lachninae</taxon>
        <taxon>Cinara</taxon>
    </lineage>
</organism>
<dbReference type="Proteomes" id="UP000325440">
    <property type="component" value="Unassembled WGS sequence"/>
</dbReference>
<gene>
    <name evidence="1" type="ORF">CINCED_3A005367</name>
</gene>
<protein>
    <submittedName>
        <fullName evidence="1">Ribosome-binding factor A domain,K homology domain-like, alpha/beta,Ribosome-binding factor A</fullName>
    </submittedName>
</protein>
<dbReference type="GO" id="GO:0006364">
    <property type="term" value="P:rRNA processing"/>
    <property type="evidence" value="ECO:0007669"/>
    <property type="project" value="InterPro"/>
</dbReference>
<dbReference type="SUPFAM" id="SSF89919">
    <property type="entry name" value="Ribosome-binding factor A, RbfA"/>
    <property type="match status" value="1"/>
</dbReference>
<dbReference type="EMBL" id="CABPRJ010000481">
    <property type="protein sequence ID" value="VVC28485.1"/>
    <property type="molecule type" value="Genomic_DNA"/>
</dbReference>
<dbReference type="InterPro" id="IPR039212">
    <property type="entry name" value="RBFA_mitochondrial"/>
</dbReference>
<dbReference type="AlphaFoldDB" id="A0A5E4M8H0"/>
<dbReference type="InterPro" id="IPR015946">
    <property type="entry name" value="KH_dom-like_a/b"/>
</dbReference>
<dbReference type="OrthoDB" id="418445at2759"/>
<reference evidence="1 2" key="1">
    <citation type="submission" date="2019-08" db="EMBL/GenBank/DDBJ databases">
        <authorList>
            <person name="Alioto T."/>
            <person name="Alioto T."/>
            <person name="Gomez Garrido J."/>
        </authorList>
    </citation>
    <scope>NUCLEOTIDE SEQUENCE [LARGE SCALE GENOMIC DNA]</scope>
</reference>
<keyword evidence="2" id="KW-1185">Reference proteome</keyword>
<dbReference type="Pfam" id="PF02033">
    <property type="entry name" value="RBFA"/>
    <property type="match status" value="1"/>
</dbReference>